<accession>A0A974NGD7</accession>
<dbReference type="RefSeq" id="WP_201093687.1">
    <property type="nucleotide sequence ID" value="NZ_CP067393.1"/>
</dbReference>
<evidence type="ECO:0000256" key="2">
    <source>
        <dbReference type="SAM" id="Phobius"/>
    </source>
</evidence>
<evidence type="ECO:0000313" key="3">
    <source>
        <dbReference type="EMBL" id="QQP86140.1"/>
    </source>
</evidence>
<dbReference type="KEGG" id="eaz:JHT90_02485"/>
<feature type="compositionally biased region" description="Polar residues" evidence="1">
    <location>
        <begin position="137"/>
        <end position="148"/>
    </location>
</feature>
<evidence type="ECO:0000256" key="1">
    <source>
        <dbReference type="SAM" id="MobiDB-lite"/>
    </source>
</evidence>
<protein>
    <submittedName>
        <fullName evidence="3">Uncharacterized protein</fullName>
    </submittedName>
</protein>
<name>A0A974NGD7_9GAMM</name>
<organism evidence="3 4">
    <name type="scientific">Entomomonas asaccharolytica</name>
    <dbReference type="NCBI Taxonomy" id="2785331"/>
    <lineage>
        <taxon>Bacteria</taxon>
        <taxon>Pseudomonadati</taxon>
        <taxon>Pseudomonadota</taxon>
        <taxon>Gammaproteobacteria</taxon>
        <taxon>Pseudomonadales</taxon>
        <taxon>Pseudomonadaceae</taxon>
        <taxon>Entomomonas</taxon>
    </lineage>
</organism>
<sequence length="148" mass="17408">MNQQDYFILWSIYAVAAFILLLASIFFTNFLWRLIKEPIVLVIAILLFSPTLINPEPAQYAPAIAVMAMDFLMQVGDHQVAIANELFYRVEIALVIYFIFAIFIRWPLEYGFRKWRQKRQSNQQQVNIDSVEEQIDQPRSSFQAEEKL</sequence>
<keyword evidence="2" id="KW-0812">Transmembrane</keyword>
<feature type="transmembrane region" description="Helical" evidence="2">
    <location>
        <begin position="86"/>
        <end position="108"/>
    </location>
</feature>
<keyword evidence="2" id="KW-0472">Membrane</keyword>
<evidence type="ECO:0000313" key="4">
    <source>
        <dbReference type="Proteomes" id="UP000595278"/>
    </source>
</evidence>
<dbReference type="Proteomes" id="UP000595278">
    <property type="component" value="Chromosome"/>
</dbReference>
<proteinExistence type="predicted"/>
<keyword evidence="4" id="KW-1185">Reference proteome</keyword>
<feature type="region of interest" description="Disordered" evidence="1">
    <location>
        <begin position="127"/>
        <end position="148"/>
    </location>
</feature>
<dbReference type="EMBL" id="CP067393">
    <property type="protein sequence ID" value="QQP86140.1"/>
    <property type="molecule type" value="Genomic_DNA"/>
</dbReference>
<keyword evidence="2" id="KW-1133">Transmembrane helix</keyword>
<reference evidence="3 4" key="1">
    <citation type="submission" date="2021-01" db="EMBL/GenBank/DDBJ databases">
        <title>Entomomonas sp. F2A isolated from a house cricket (Acheta domesticus).</title>
        <authorList>
            <person name="Spergser J."/>
            <person name="Busse H.-J."/>
        </authorList>
    </citation>
    <scope>NUCLEOTIDE SEQUENCE [LARGE SCALE GENOMIC DNA]</scope>
    <source>
        <strain evidence="3 4">F2A</strain>
    </source>
</reference>
<feature type="transmembrane region" description="Helical" evidence="2">
    <location>
        <begin position="6"/>
        <end position="27"/>
    </location>
</feature>
<dbReference type="AlphaFoldDB" id="A0A974NGD7"/>
<feature type="transmembrane region" description="Helical" evidence="2">
    <location>
        <begin position="34"/>
        <end position="53"/>
    </location>
</feature>
<gene>
    <name evidence="3" type="ORF">JHT90_02485</name>
</gene>